<feature type="transmembrane region" description="Helical" evidence="1">
    <location>
        <begin position="358"/>
        <end position="378"/>
    </location>
</feature>
<dbReference type="RefSeq" id="WP_378580579.1">
    <property type="nucleotide sequence ID" value="NZ_JBHSFQ010000061.1"/>
</dbReference>
<protein>
    <submittedName>
        <fullName evidence="2">MFS transporter</fullName>
    </submittedName>
</protein>
<keyword evidence="1" id="KW-1133">Transmembrane helix</keyword>
<feature type="transmembrane region" description="Helical" evidence="1">
    <location>
        <begin position="177"/>
        <end position="198"/>
    </location>
</feature>
<reference evidence="3" key="1">
    <citation type="journal article" date="2019" name="Int. J. Syst. Evol. Microbiol.">
        <title>The Global Catalogue of Microorganisms (GCM) 10K type strain sequencing project: providing services to taxonomists for standard genome sequencing and annotation.</title>
        <authorList>
            <consortium name="The Broad Institute Genomics Platform"/>
            <consortium name="The Broad Institute Genome Sequencing Center for Infectious Disease"/>
            <person name="Wu L."/>
            <person name="Ma J."/>
        </authorList>
    </citation>
    <scope>NUCLEOTIDE SEQUENCE [LARGE SCALE GENOMIC DNA]</scope>
    <source>
        <strain evidence="3">XZYJ18</strain>
    </source>
</reference>
<feature type="transmembrane region" description="Helical" evidence="1">
    <location>
        <begin position="143"/>
        <end position="165"/>
    </location>
</feature>
<proteinExistence type="predicted"/>
<feature type="transmembrane region" description="Helical" evidence="1">
    <location>
        <begin position="54"/>
        <end position="80"/>
    </location>
</feature>
<keyword evidence="1" id="KW-0812">Transmembrane</keyword>
<keyword evidence="1" id="KW-0472">Membrane</keyword>
<gene>
    <name evidence="2" type="ORF">ACFO4E_29685</name>
</gene>
<evidence type="ECO:0000313" key="2">
    <source>
        <dbReference type="EMBL" id="MFC4566047.1"/>
    </source>
</evidence>
<evidence type="ECO:0000256" key="1">
    <source>
        <dbReference type="SAM" id="Phobius"/>
    </source>
</evidence>
<keyword evidence="3" id="KW-1185">Reference proteome</keyword>
<dbReference type="InterPro" id="IPR050327">
    <property type="entry name" value="Proton-linked_MCT"/>
</dbReference>
<feature type="transmembrane region" description="Helical" evidence="1">
    <location>
        <begin position="333"/>
        <end position="352"/>
    </location>
</feature>
<comment type="caution">
    <text evidence="2">The sequence shown here is derived from an EMBL/GenBank/DDBJ whole genome shotgun (WGS) entry which is preliminary data.</text>
</comment>
<dbReference type="PANTHER" id="PTHR11360">
    <property type="entry name" value="MONOCARBOXYLATE TRANSPORTER"/>
    <property type="match status" value="1"/>
</dbReference>
<dbReference type="Gene3D" id="1.20.1250.20">
    <property type="entry name" value="MFS general substrate transporter like domains"/>
    <property type="match status" value="2"/>
</dbReference>
<feature type="transmembrane region" description="Helical" evidence="1">
    <location>
        <begin position="86"/>
        <end position="105"/>
    </location>
</feature>
<dbReference type="EMBL" id="JBHSFQ010000061">
    <property type="protein sequence ID" value="MFC4566047.1"/>
    <property type="molecule type" value="Genomic_DNA"/>
</dbReference>
<name>A0ABV9E4Q2_9ACTN</name>
<feature type="transmembrane region" description="Helical" evidence="1">
    <location>
        <begin position="204"/>
        <end position="224"/>
    </location>
</feature>
<evidence type="ECO:0000313" key="3">
    <source>
        <dbReference type="Proteomes" id="UP001595923"/>
    </source>
</evidence>
<sequence>MVAPSPSVIPPGHLPSPYDVPRGEYRDWSGRRYRVGASARDLTGRGRGHQLRRAALAVAAAGTLQFAYGAAVPALAAAHGWTLTQALLPLLVWTVVQGASAVPIARLHSRGALPPAAAVTAGAPMCAAGLLSIGFAGSLPVAAVGYGVIGGLGAGLVYHSCVHVVAAWYPERPVARAGVAGGAFALGAVPAVLGALLLPGPGVLGPACAALAVATGALIAVGGARLHAPPAHWWPPGTDPRAWALRGRADPLPGAEHSPTQAWRSGALPALHAVLALGGAVALFDLAVLPAFLLAEGHSPGGAALVAAVLVAASGAGRVAAAARAERGGGRRVLAGALLAGALAQFGLLAAGSTGGGLAALVVLAVPAGLGGGACYPLTRALATDYFGARHSTDIQGLVYSAKGLGGLLGVGGAALLLLLAPESGAAAGFAAAGVCALVAAGIAGRLRRPLPVRTIPL</sequence>
<organism evidence="2 3">
    <name type="scientific">Nocardiopsis mangrovi</name>
    <dbReference type="NCBI Taxonomy" id="1179818"/>
    <lineage>
        <taxon>Bacteria</taxon>
        <taxon>Bacillati</taxon>
        <taxon>Actinomycetota</taxon>
        <taxon>Actinomycetes</taxon>
        <taxon>Streptosporangiales</taxon>
        <taxon>Nocardiopsidaceae</taxon>
        <taxon>Nocardiopsis</taxon>
    </lineage>
</organism>
<dbReference type="SUPFAM" id="SSF103473">
    <property type="entry name" value="MFS general substrate transporter"/>
    <property type="match status" value="1"/>
</dbReference>
<dbReference type="InterPro" id="IPR036259">
    <property type="entry name" value="MFS_trans_sf"/>
</dbReference>
<feature type="transmembrane region" description="Helical" evidence="1">
    <location>
        <begin position="117"/>
        <end position="137"/>
    </location>
</feature>
<dbReference type="InterPro" id="IPR011701">
    <property type="entry name" value="MFS"/>
</dbReference>
<dbReference type="Pfam" id="PF07690">
    <property type="entry name" value="MFS_1"/>
    <property type="match status" value="1"/>
</dbReference>
<dbReference type="PANTHER" id="PTHR11360:SF304">
    <property type="entry name" value="MFS DOMAIN-CONTAINING PROTEIN"/>
    <property type="match status" value="1"/>
</dbReference>
<feature type="transmembrane region" description="Helical" evidence="1">
    <location>
        <begin position="273"/>
        <end position="295"/>
    </location>
</feature>
<dbReference type="Proteomes" id="UP001595923">
    <property type="component" value="Unassembled WGS sequence"/>
</dbReference>
<feature type="transmembrane region" description="Helical" evidence="1">
    <location>
        <begin position="301"/>
        <end position="321"/>
    </location>
</feature>
<feature type="transmembrane region" description="Helical" evidence="1">
    <location>
        <begin position="426"/>
        <end position="444"/>
    </location>
</feature>
<accession>A0ABV9E4Q2</accession>
<feature type="transmembrane region" description="Helical" evidence="1">
    <location>
        <begin position="398"/>
        <end position="420"/>
    </location>
</feature>